<reference evidence="1" key="1">
    <citation type="journal article" date="2014" name="Front. Microbiol.">
        <title>High frequency of phylogenetically diverse reductive dehalogenase-homologous genes in deep subseafloor sedimentary metagenomes.</title>
        <authorList>
            <person name="Kawai M."/>
            <person name="Futagami T."/>
            <person name="Toyoda A."/>
            <person name="Takaki Y."/>
            <person name="Nishi S."/>
            <person name="Hori S."/>
            <person name="Arai W."/>
            <person name="Tsubouchi T."/>
            <person name="Morono Y."/>
            <person name="Uchiyama I."/>
            <person name="Ito T."/>
            <person name="Fujiyama A."/>
            <person name="Inagaki F."/>
            <person name="Takami H."/>
        </authorList>
    </citation>
    <scope>NUCLEOTIDE SEQUENCE</scope>
    <source>
        <strain evidence="1">Expedition CK06-06</strain>
    </source>
</reference>
<comment type="caution">
    <text evidence="1">The sequence shown here is derived from an EMBL/GenBank/DDBJ whole genome shotgun (WGS) entry which is preliminary data.</text>
</comment>
<accession>X1EPC4</accession>
<name>X1EPC4_9ZZZZ</name>
<protein>
    <recommendedName>
        <fullName evidence="2">Elp3/MiaA/NifB-like radical SAM core domain-containing protein</fullName>
    </recommendedName>
</protein>
<gene>
    <name evidence="1" type="ORF">S03H2_10423</name>
</gene>
<evidence type="ECO:0000313" key="1">
    <source>
        <dbReference type="EMBL" id="GAH35251.1"/>
    </source>
</evidence>
<evidence type="ECO:0008006" key="2">
    <source>
        <dbReference type="Google" id="ProtNLM"/>
    </source>
</evidence>
<sequence length="261" mass="32036">TYHKSKGNEVFLNMPIWKSDYSYASWVFQNKHRFEAHEIGGIAVDPQIELPDYIERLRPDYRLFNLKHSLGYTFRACFRFRQCPFCKVPLLPVRIKHHSIWEFHSKDFDTIELLNNNTFFDPHWEETFKEIYKARLKVIENGMDLRLLDDHKAWWIKQLRWKNQPKFAWDRMKDEKKIIAGMKLLQKYKIDAMVYVLMGFDTTSEEDLYRCEIINSMGFDPFPMLYEPTQLLRKLRRMIYLRYYRKYKTIAEAWKEYKRVR</sequence>
<feature type="non-terminal residue" evidence="1">
    <location>
        <position position="1"/>
    </location>
</feature>
<organism evidence="1">
    <name type="scientific">marine sediment metagenome</name>
    <dbReference type="NCBI Taxonomy" id="412755"/>
    <lineage>
        <taxon>unclassified sequences</taxon>
        <taxon>metagenomes</taxon>
        <taxon>ecological metagenomes</taxon>
    </lineage>
</organism>
<dbReference type="EMBL" id="BARU01005360">
    <property type="protein sequence ID" value="GAH35251.1"/>
    <property type="molecule type" value="Genomic_DNA"/>
</dbReference>
<dbReference type="AlphaFoldDB" id="X1EPC4"/>
<proteinExistence type="predicted"/>